<feature type="region of interest" description="Disordered" evidence="1">
    <location>
        <begin position="1"/>
        <end position="36"/>
    </location>
</feature>
<keyword evidence="3" id="KW-1185">Reference proteome</keyword>
<dbReference type="EMBL" id="BPLQ01002335">
    <property type="protein sequence ID" value="GIX91668.1"/>
    <property type="molecule type" value="Genomic_DNA"/>
</dbReference>
<gene>
    <name evidence="2" type="ORF">CDAR_557391</name>
</gene>
<dbReference type="AlphaFoldDB" id="A0AAV4P6N3"/>
<accession>A0AAV4P6N3</accession>
<reference evidence="2 3" key="1">
    <citation type="submission" date="2021-06" db="EMBL/GenBank/DDBJ databases">
        <title>Caerostris darwini draft genome.</title>
        <authorList>
            <person name="Kono N."/>
            <person name="Arakawa K."/>
        </authorList>
    </citation>
    <scope>NUCLEOTIDE SEQUENCE [LARGE SCALE GENOMIC DNA]</scope>
</reference>
<proteinExistence type="predicted"/>
<sequence>MSGRDEEPPGTSETMDLSPAGDEAKRLSETNTLPDPPAIAATPILYAHAEELVHIIQLKARLAADWIRPAACKDNPELAGGINKTFPRTQPQPSTRVTTELSYAQIVNNKPAAQPHTVSLPTPPPMGVACSQPAILSDSALELFKVLSKFAHDETLHFPALLSSIRSVLPTLRVLEADEEKALVIFEHYHAQYHGY</sequence>
<comment type="caution">
    <text evidence="2">The sequence shown here is derived from an EMBL/GenBank/DDBJ whole genome shotgun (WGS) entry which is preliminary data.</text>
</comment>
<name>A0AAV4P6N3_9ARAC</name>
<dbReference type="Proteomes" id="UP001054837">
    <property type="component" value="Unassembled WGS sequence"/>
</dbReference>
<evidence type="ECO:0000313" key="2">
    <source>
        <dbReference type="EMBL" id="GIX91668.1"/>
    </source>
</evidence>
<evidence type="ECO:0000313" key="3">
    <source>
        <dbReference type="Proteomes" id="UP001054837"/>
    </source>
</evidence>
<organism evidence="2 3">
    <name type="scientific">Caerostris darwini</name>
    <dbReference type="NCBI Taxonomy" id="1538125"/>
    <lineage>
        <taxon>Eukaryota</taxon>
        <taxon>Metazoa</taxon>
        <taxon>Ecdysozoa</taxon>
        <taxon>Arthropoda</taxon>
        <taxon>Chelicerata</taxon>
        <taxon>Arachnida</taxon>
        <taxon>Araneae</taxon>
        <taxon>Araneomorphae</taxon>
        <taxon>Entelegynae</taxon>
        <taxon>Araneoidea</taxon>
        <taxon>Araneidae</taxon>
        <taxon>Caerostris</taxon>
    </lineage>
</organism>
<evidence type="ECO:0000256" key="1">
    <source>
        <dbReference type="SAM" id="MobiDB-lite"/>
    </source>
</evidence>
<protein>
    <submittedName>
        <fullName evidence="2">Uncharacterized protein</fullName>
    </submittedName>
</protein>